<feature type="transmembrane region" description="Helical" evidence="7">
    <location>
        <begin position="117"/>
        <end position="136"/>
    </location>
</feature>
<dbReference type="OrthoDB" id="4753657at2759"/>
<dbReference type="Proteomes" id="UP000070501">
    <property type="component" value="Unassembled WGS sequence"/>
</dbReference>
<comment type="similarity">
    <text evidence="5">Belongs to the SAT4 family.</text>
</comment>
<proteinExistence type="inferred from homology"/>
<dbReference type="AlphaFoldDB" id="A0A136ISC7"/>
<feature type="compositionally biased region" description="Polar residues" evidence="6">
    <location>
        <begin position="306"/>
        <end position="323"/>
    </location>
</feature>
<feature type="transmembrane region" description="Helical" evidence="7">
    <location>
        <begin position="6"/>
        <end position="26"/>
    </location>
</feature>
<evidence type="ECO:0000256" key="2">
    <source>
        <dbReference type="ARBA" id="ARBA00022692"/>
    </source>
</evidence>
<organism evidence="9 10">
    <name type="scientific">Microdochium bolleyi</name>
    <dbReference type="NCBI Taxonomy" id="196109"/>
    <lineage>
        <taxon>Eukaryota</taxon>
        <taxon>Fungi</taxon>
        <taxon>Dikarya</taxon>
        <taxon>Ascomycota</taxon>
        <taxon>Pezizomycotina</taxon>
        <taxon>Sordariomycetes</taxon>
        <taxon>Xylariomycetidae</taxon>
        <taxon>Xylariales</taxon>
        <taxon>Microdochiaceae</taxon>
        <taxon>Microdochium</taxon>
    </lineage>
</organism>
<sequence>MVSPEAVIAAEWTLVTLAYVFLGLRLSVRITQRQLSNLLWSEVWLVLGALALLGLVICDTLTYHVGAMDEFTETTVDIMKIRFATNYLFDAGLYFPKLSMLTIYLHILPRYEQLHRWALYFVGVFTVASFLVTVFVDTFLCGPDPAVNWSTEPDSCSSFTSPLLFRLNWSLCFTTEAMLFLLPLPLLRTLRTAKRRELAGLSFLFGLGIITLSVSAGRFATMITLGNDVSLYIWATAEFSISQIIVSSMALRPLMKRVWRNLSLSRRSGDGGRAGHDASGVPEELRGSSAAADPSSSQRHLGPGRRNTTPSCGSRANPLSGQTGFDLELGDFAGVDHNDSDPRDDGKKKKKDNSRGNDSGIADVTQTSSWAGTVARDTGDEEAFTDVRIHKTPHA</sequence>
<evidence type="ECO:0000256" key="4">
    <source>
        <dbReference type="ARBA" id="ARBA00023136"/>
    </source>
</evidence>
<feature type="region of interest" description="Disordered" evidence="6">
    <location>
        <begin position="267"/>
        <end position="395"/>
    </location>
</feature>
<feature type="transmembrane region" description="Helical" evidence="7">
    <location>
        <begin position="167"/>
        <end position="186"/>
    </location>
</feature>
<gene>
    <name evidence="9" type="ORF">Micbo1qcDRAFT_167008</name>
</gene>
<evidence type="ECO:0000256" key="5">
    <source>
        <dbReference type="ARBA" id="ARBA00038359"/>
    </source>
</evidence>
<dbReference type="PANTHER" id="PTHR33048:SF92">
    <property type="entry name" value="INTEGRAL MEMBRANE PROTEIN"/>
    <property type="match status" value="1"/>
</dbReference>
<evidence type="ECO:0000256" key="6">
    <source>
        <dbReference type="SAM" id="MobiDB-lite"/>
    </source>
</evidence>
<keyword evidence="2 7" id="KW-0812">Transmembrane</keyword>
<dbReference type="PANTHER" id="PTHR33048">
    <property type="entry name" value="PTH11-LIKE INTEGRAL MEMBRANE PROTEIN (AFU_ORTHOLOGUE AFUA_5G11245)"/>
    <property type="match status" value="1"/>
</dbReference>
<name>A0A136ISC7_9PEZI</name>
<dbReference type="Pfam" id="PF20684">
    <property type="entry name" value="Fung_rhodopsin"/>
    <property type="match status" value="1"/>
</dbReference>
<evidence type="ECO:0000313" key="10">
    <source>
        <dbReference type="Proteomes" id="UP000070501"/>
    </source>
</evidence>
<dbReference type="EMBL" id="KQ964260">
    <property type="protein sequence ID" value="KXJ87832.1"/>
    <property type="molecule type" value="Genomic_DNA"/>
</dbReference>
<feature type="transmembrane region" description="Helical" evidence="7">
    <location>
        <begin position="198"/>
        <end position="219"/>
    </location>
</feature>
<feature type="domain" description="Rhodopsin" evidence="8">
    <location>
        <begin position="25"/>
        <end position="257"/>
    </location>
</feature>
<protein>
    <recommendedName>
        <fullName evidence="8">Rhodopsin domain-containing protein</fullName>
    </recommendedName>
</protein>
<feature type="transmembrane region" description="Helical" evidence="7">
    <location>
        <begin position="231"/>
        <end position="251"/>
    </location>
</feature>
<feature type="compositionally biased region" description="Basic and acidic residues" evidence="6">
    <location>
        <begin position="334"/>
        <end position="347"/>
    </location>
</feature>
<feature type="transmembrane region" description="Helical" evidence="7">
    <location>
        <begin position="38"/>
        <end position="63"/>
    </location>
</feature>
<evidence type="ECO:0000256" key="1">
    <source>
        <dbReference type="ARBA" id="ARBA00004141"/>
    </source>
</evidence>
<evidence type="ECO:0000313" key="9">
    <source>
        <dbReference type="EMBL" id="KXJ87832.1"/>
    </source>
</evidence>
<feature type="transmembrane region" description="Helical" evidence="7">
    <location>
        <begin position="83"/>
        <end position="105"/>
    </location>
</feature>
<dbReference type="InterPro" id="IPR052337">
    <property type="entry name" value="SAT4-like"/>
</dbReference>
<evidence type="ECO:0000256" key="7">
    <source>
        <dbReference type="SAM" id="Phobius"/>
    </source>
</evidence>
<dbReference type="InterPro" id="IPR049326">
    <property type="entry name" value="Rhodopsin_dom_fungi"/>
</dbReference>
<keyword evidence="10" id="KW-1185">Reference proteome</keyword>
<accession>A0A136ISC7</accession>
<comment type="subcellular location">
    <subcellularLocation>
        <location evidence="1">Membrane</location>
        <topology evidence="1">Multi-pass membrane protein</topology>
    </subcellularLocation>
</comment>
<keyword evidence="3 7" id="KW-1133">Transmembrane helix</keyword>
<evidence type="ECO:0000256" key="3">
    <source>
        <dbReference type="ARBA" id="ARBA00022989"/>
    </source>
</evidence>
<feature type="compositionally biased region" description="Basic and acidic residues" evidence="6">
    <location>
        <begin position="267"/>
        <end position="276"/>
    </location>
</feature>
<keyword evidence="4 7" id="KW-0472">Membrane</keyword>
<evidence type="ECO:0000259" key="8">
    <source>
        <dbReference type="Pfam" id="PF20684"/>
    </source>
</evidence>
<dbReference type="InParanoid" id="A0A136ISC7"/>
<reference evidence="10" key="1">
    <citation type="submission" date="2016-02" db="EMBL/GenBank/DDBJ databases">
        <title>Draft genome sequence of Microdochium bolleyi, a fungal endophyte of beachgrass.</title>
        <authorList>
            <consortium name="DOE Joint Genome Institute"/>
            <person name="David A.S."/>
            <person name="May G."/>
            <person name="Haridas S."/>
            <person name="Lim J."/>
            <person name="Wang M."/>
            <person name="Labutti K."/>
            <person name="Lipzen A."/>
            <person name="Barry K."/>
            <person name="Grigoriev I.V."/>
        </authorList>
    </citation>
    <scope>NUCLEOTIDE SEQUENCE [LARGE SCALE GENOMIC DNA]</scope>
    <source>
        <strain evidence="10">J235TASD1</strain>
    </source>
</reference>
<dbReference type="GO" id="GO:0016020">
    <property type="term" value="C:membrane"/>
    <property type="evidence" value="ECO:0007669"/>
    <property type="project" value="UniProtKB-SubCell"/>
</dbReference>